<reference evidence="2" key="1">
    <citation type="journal article" date="2023" name="Mol. Biol. Evol.">
        <title>Third-Generation Sequencing Reveals the Adaptive Role of the Epigenome in Three Deep-Sea Polychaetes.</title>
        <authorList>
            <person name="Perez M."/>
            <person name="Aroh O."/>
            <person name="Sun Y."/>
            <person name="Lan Y."/>
            <person name="Juniper S.K."/>
            <person name="Young C.R."/>
            <person name="Angers B."/>
            <person name="Qian P.Y."/>
        </authorList>
    </citation>
    <scope>NUCLEOTIDE SEQUENCE</scope>
    <source>
        <strain evidence="2">R07B-5</strain>
    </source>
</reference>
<dbReference type="PANTHER" id="PTHR18460">
    <property type="entry name" value="TEL2 INTERACTING PROTEIN 1 TTI1 FAMILY MEMBER"/>
    <property type="match status" value="1"/>
</dbReference>
<evidence type="ECO:0000313" key="3">
    <source>
        <dbReference type="Proteomes" id="UP001209878"/>
    </source>
</evidence>
<dbReference type="GO" id="GO:0005737">
    <property type="term" value="C:cytoplasm"/>
    <property type="evidence" value="ECO:0007669"/>
    <property type="project" value="TreeGrafter"/>
</dbReference>
<name>A0AAD9L1R6_RIDPI</name>
<feature type="domain" description="TTI1 C-terminal TPR" evidence="1">
    <location>
        <begin position="2"/>
        <end position="79"/>
    </location>
</feature>
<dbReference type="AlphaFoldDB" id="A0AAD9L1R6"/>
<dbReference type="Pfam" id="PF24181">
    <property type="entry name" value="TPR_TTI1_C"/>
    <property type="match status" value="1"/>
</dbReference>
<proteinExistence type="predicted"/>
<accession>A0AAD9L1R6</accession>
<dbReference type="InterPro" id="IPR057567">
    <property type="entry name" value="TPR_TTI1_C"/>
</dbReference>
<gene>
    <name evidence="2" type="ORF">NP493_417g01000</name>
</gene>
<organism evidence="2 3">
    <name type="scientific">Ridgeia piscesae</name>
    <name type="common">Tubeworm</name>
    <dbReference type="NCBI Taxonomy" id="27915"/>
    <lineage>
        <taxon>Eukaryota</taxon>
        <taxon>Metazoa</taxon>
        <taxon>Spiralia</taxon>
        <taxon>Lophotrochozoa</taxon>
        <taxon>Annelida</taxon>
        <taxon>Polychaeta</taxon>
        <taxon>Sedentaria</taxon>
        <taxon>Canalipalpata</taxon>
        <taxon>Sabellida</taxon>
        <taxon>Siboglinidae</taxon>
        <taxon>Ridgeia</taxon>
    </lineage>
</organism>
<dbReference type="EMBL" id="JAODUO010000418">
    <property type="protein sequence ID" value="KAK2180975.1"/>
    <property type="molecule type" value="Genomic_DNA"/>
</dbReference>
<keyword evidence="3" id="KW-1185">Reference proteome</keyword>
<evidence type="ECO:0000313" key="2">
    <source>
        <dbReference type="EMBL" id="KAK2180975.1"/>
    </source>
</evidence>
<protein>
    <recommendedName>
        <fullName evidence="1">TTI1 C-terminal TPR domain-containing protein</fullName>
    </recommendedName>
</protein>
<sequence>MVSVTVGPSYRFTVASRLQCCMLQGVGELCRTLGLHQSDTGRLAATCIPYLSSRQPTHLQQASLQTFEELQIIDPDTVWLLLCDIYCPQPLIAPHPAFKDIKMAGSEERNEYTDNVTILMAGPRTRTDRDTLQVDQGMVLQTT</sequence>
<evidence type="ECO:0000259" key="1">
    <source>
        <dbReference type="Pfam" id="PF24181"/>
    </source>
</evidence>
<dbReference type="PANTHER" id="PTHR18460:SF3">
    <property type="entry name" value="TELO2-INTERACTING PROTEIN 1 HOMOLOG"/>
    <property type="match status" value="1"/>
</dbReference>
<dbReference type="InterPro" id="IPR052587">
    <property type="entry name" value="TELO2-interacting_protein_1"/>
</dbReference>
<comment type="caution">
    <text evidence="2">The sequence shown here is derived from an EMBL/GenBank/DDBJ whole genome shotgun (WGS) entry which is preliminary data.</text>
</comment>
<dbReference type="Proteomes" id="UP001209878">
    <property type="component" value="Unassembled WGS sequence"/>
</dbReference>